<feature type="region of interest" description="Disordered" evidence="1">
    <location>
        <begin position="81"/>
        <end position="207"/>
    </location>
</feature>
<sequence length="207" mass="19937">MAEWACRAPPVDGADAASHHFGPAPRQHSPKTNAWCVARTARAVAKASAATTRDKAHPDRPVPGWKGAAFGDKVDVRLEEGPDGLRGLTSVPKSSSLREAPLAGSCADVGGLPWSVTTPGERTAPEGDGRWSAADGGGGDGGATAGAAGPGERGAPTTQGGAGDHGASDPSSTSGGGGGPPAEDAPSGGGGASADVEGGGSSRAACT</sequence>
<gene>
    <name evidence="2" type="ORF">SORBI_3001G062000</name>
</gene>
<accession>A0A1B6QHL9</accession>
<reference evidence="2 3" key="1">
    <citation type="journal article" date="2009" name="Nature">
        <title>The Sorghum bicolor genome and the diversification of grasses.</title>
        <authorList>
            <person name="Paterson A.H."/>
            <person name="Bowers J.E."/>
            <person name="Bruggmann R."/>
            <person name="Dubchak I."/>
            <person name="Grimwood J."/>
            <person name="Gundlach H."/>
            <person name="Haberer G."/>
            <person name="Hellsten U."/>
            <person name="Mitros T."/>
            <person name="Poliakov A."/>
            <person name="Schmutz J."/>
            <person name="Spannagl M."/>
            <person name="Tang H."/>
            <person name="Wang X."/>
            <person name="Wicker T."/>
            <person name="Bharti A.K."/>
            <person name="Chapman J."/>
            <person name="Feltus F.A."/>
            <person name="Gowik U."/>
            <person name="Grigoriev I.V."/>
            <person name="Lyons E."/>
            <person name="Maher C.A."/>
            <person name="Martis M."/>
            <person name="Narechania A."/>
            <person name="Otillar R.P."/>
            <person name="Penning B.W."/>
            <person name="Salamov A.A."/>
            <person name="Wang Y."/>
            <person name="Zhang L."/>
            <person name="Carpita N.C."/>
            <person name="Freeling M."/>
            <person name="Gingle A.R."/>
            <person name="Hash C.T."/>
            <person name="Keller B."/>
            <person name="Klein P."/>
            <person name="Kresovich S."/>
            <person name="McCann M.C."/>
            <person name="Ming R."/>
            <person name="Peterson D.G."/>
            <person name="Mehboob-ur-Rahman"/>
            <person name="Ware D."/>
            <person name="Westhoff P."/>
            <person name="Mayer K.F."/>
            <person name="Messing J."/>
            <person name="Rokhsar D.S."/>
        </authorList>
    </citation>
    <scope>NUCLEOTIDE SEQUENCE [LARGE SCALE GENOMIC DNA]</scope>
    <source>
        <strain evidence="3">cv. BTx623</strain>
    </source>
</reference>
<feature type="region of interest" description="Disordered" evidence="1">
    <location>
        <begin position="1"/>
        <end position="32"/>
    </location>
</feature>
<protein>
    <submittedName>
        <fullName evidence="2">Uncharacterized protein</fullName>
    </submittedName>
</protein>
<dbReference type="EMBL" id="CM000760">
    <property type="protein sequence ID" value="KXG37390.2"/>
    <property type="molecule type" value="Genomic_DNA"/>
</dbReference>
<dbReference type="Proteomes" id="UP000000768">
    <property type="component" value="Chromosome 1"/>
</dbReference>
<keyword evidence="3" id="KW-1185">Reference proteome</keyword>
<name>A0A1B6QHL9_SORBI</name>
<feature type="compositionally biased region" description="Gly residues" evidence="1">
    <location>
        <begin position="135"/>
        <end position="152"/>
    </location>
</feature>
<feature type="compositionally biased region" description="Gly residues" evidence="1">
    <location>
        <begin position="187"/>
        <end position="201"/>
    </location>
</feature>
<evidence type="ECO:0000256" key="1">
    <source>
        <dbReference type="SAM" id="MobiDB-lite"/>
    </source>
</evidence>
<feature type="region of interest" description="Disordered" evidence="1">
    <location>
        <begin position="47"/>
        <end position="68"/>
    </location>
</feature>
<organism evidence="2 3">
    <name type="scientific">Sorghum bicolor</name>
    <name type="common">Sorghum</name>
    <name type="synonym">Sorghum vulgare</name>
    <dbReference type="NCBI Taxonomy" id="4558"/>
    <lineage>
        <taxon>Eukaryota</taxon>
        <taxon>Viridiplantae</taxon>
        <taxon>Streptophyta</taxon>
        <taxon>Embryophyta</taxon>
        <taxon>Tracheophyta</taxon>
        <taxon>Spermatophyta</taxon>
        <taxon>Magnoliopsida</taxon>
        <taxon>Liliopsida</taxon>
        <taxon>Poales</taxon>
        <taxon>Poaceae</taxon>
        <taxon>PACMAD clade</taxon>
        <taxon>Panicoideae</taxon>
        <taxon>Andropogonodae</taxon>
        <taxon>Andropogoneae</taxon>
        <taxon>Sorghinae</taxon>
        <taxon>Sorghum</taxon>
    </lineage>
</organism>
<dbReference type="InParanoid" id="A0A1B6QHL9"/>
<evidence type="ECO:0000313" key="3">
    <source>
        <dbReference type="Proteomes" id="UP000000768"/>
    </source>
</evidence>
<reference evidence="3" key="2">
    <citation type="journal article" date="2018" name="Plant J.">
        <title>The Sorghum bicolor reference genome: improved assembly, gene annotations, a transcriptome atlas, and signatures of genome organization.</title>
        <authorList>
            <person name="McCormick R.F."/>
            <person name="Truong S.K."/>
            <person name="Sreedasyam A."/>
            <person name="Jenkins J."/>
            <person name="Shu S."/>
            <person name="Sims D."/>
            <person name="Kennedy M."/>
            <person name="Amirebrahimi M."/>
            <person name="Weers B.D."/>
            <person name="McKinley B."/>
            <person name="Mattison A."/>
            <person name="Morishige D.T."/>
            <person name="Grimwood J."/>
            <person name="Schmutz J."/>
            <person name="Mullet J.E."/>
        </authorList>
    </citation>
    <scope>NUCLEOTIDE SEQUENCE [LARGE SCALE GENOMIC DNA]</scope>
    <source>
        <strain evidence="3">cv. BTx623</strain>
    </source>
</reference>
<dbReference type="AlphaFoldDB" id="A0A1B6QHL9"/>
<evidence type="ECO:0000313" key="2">
    <source>
        <dbReference type="EMBL" id="KXG37390.2"/>
    </source>
</evidence>
<proteinExistence type="predicted"/>
<dbReference type="Gramene" id="KXG37390">
    <property type="protein sequence ID" value="KXG37390"/>
    <property type="gene ID" value="SORBI_3001G062000"/>
</dbReference>